<sequence>MKNTLIKSIACSLIIAFAACDSEEKVIDKVFDQVEQGAFLRIVSTAGTVIDVNDTSSTFTMVASYQDGENNTLLDHVDFSVSITDTEVSGSDISGTALVETLPASSFTNNEFGEPTTTFSFTYGEALTALGIDQADVEGVDSFEVVWEVFTTDGRSYTKGDASGDVAAIGGYYSSPFFYAIAFKCGLTDTSTLFNGDFEVVTDTWEDYSPGETLPVIPDPDDPLSFRILSTNNPYIFNPDTSYIKVTVVDGDGNVTLASNECFDYDGFICADVTGDGTINTCTGDMTLNLTFAGIYDGYVLQLTAAN</sequence>
<dbReference type="AlphaFoldDB" id="A0A418N9W6"/>
<evidence type="ECO:0000313" key="2">
    <source>
        <dbReference type="EMBL" id="TXK03782.1"/>
    </source>
</evidence>
<accession>A0A418N9W6</accession>
<name>A0A418N9W6_9FLAO</name>
<evidence type="ECO:0000313" key="4">
    <source>
        <dbReference type="Proteomes" id="UP000321528"/>
    </source>
</evidence>
<proteinExistence type="predicted"/>
<dbReference type="Proteomes" id="UP000284189">
    <property type="component" value="Unassembled WGS sequence"/>
</dbReference>
<dbReference type="PROSITE" id="PS51257">
    <property type="entry name" value="PROKAR_LIPOPROTEIN"/>
    <property type="match status" value="1"/>
</dbReference>
<evidence type="ECO:0000313" key="1">
    <source>
        <dbReference type="EMBL" id="RIV72013.1"/>
    </source>
</evidence>
<reference evidence="1 3" key="1">
    <citation type="submission" date="2018-08" db="EMBL/GenBank/DDBJ databases">
        <title>Proposal of Muricauda 72 sp.nov. and Muricauda NH166 sp.nov., isolated from seawater.</title>
        <authorList>
            <person name="Cheng H."/>
            <person name="Wu Y.-H."/>
            <person name="Guo L.-L."/>
            <person name="Xu X.-W."/>
        </authorList>
    </citation>
    <scope>NUCLEOTIDE SEQUENCE [LARGE SCALE GENOMIC DNA]</scope>
    <source>
        <strain evidence="1 3">NH166</strain>
    </source>
</reference>
<keyword evidence="4" id="KW-1185">Reference proteome</keyword>
<reference evidence="2 4" key="2">
    <citation type="submission" date="2019-07" db="EMBL/GenBank/DDBJ databases">
        <title>Draft genome of two Muricauda strains isolated from deep sea.</title>
        <authorList>
            <person name="Sun C."/>
        </authorList>
    </citation>
    <scope>NUCLEOTIDE SEQUENCE [LARGE SCALE GENOMIC DNA]</scope>
    <source>
        <strain evidence="2 4">NH166</strain>
    </source>
</reference>
<dbReference type="Proteomes" id="UP000321528">
    <property type="component" value="Unassembled WGS sequence"/>
</dbReference>
<protein>
    <recommendedName>
        <fullName evidence="5">Lipoprotein</fullName>
    </recommendedName>
</protein>
<dbReference type="RefSeq" id="WP_119639401.1">
    <property type="nucleotide sequence ID" value="NZ_QXFJ01000015.1"/>
</dbReference>
<organism evidence="1 3">
    <name type="scientific">Flagellimonas aequoris</name>
    <dbReference type="NCBI Taxonomy" id="2306997"/>
    <lineage>
        <taxon>Bacteria</taxon>
        <taxon>Pseudomonadati</taxon>
        <taxon>Bacteroidota</taxon>
        <taxon>Flavobacteriia</taxon>
        <taxon>Flavobacteriales</taxon>
        <taxon>Flavobacteriaceae</taxon>
        <taxon>Flagellimonas</taxon>
    </lineage>
</organism>
<evidence type="ECO:0008006" key="5">
    <source>
        <dbReference type="Google" id="ProtNLM"/>
    </source>
</evidence>
<gene>
    <name evidence="1" type="ORF">D2U88_06040</name>
    <name evidence="2" type="ORF">FQ019_06000</name>
</gene>
<dbReference type="OrthoDB" id="1327228at2"/>
<dbReference type="EMBL" id="VNWL01000014">
    <property type="protein sequence ID" value="TXK03782.1"/>
    <property type="molecule type" value="Genomic_DNA"/>
</dbReference>
<comment type="caution">
    <text evidence="1">The sequence shown here is derived from an EMBL/GenBank/DDBJ whole genome shotgun (WGS) entry which is preliminary data.</text>
</comment>
<evidence type="ECO:0000313" key="3">
    <source>
        <dbReference type="Proteomes" id="UP000284189"/>
    </source>
</evidence>
<dbReference type="EMBL" id="QXFJ01000015">
    <property type="protein sequence ID" value="RIV72013.1"/>
    <property type="molecule type" value="Genomic_DNA"/>
</dbReference>